<dbReference type="KEGG" id="plut:EI981_14030"/>
<feature type="domain" description="Flavodoxin-like fold" evidence="7">
    <location>
        <begin position="3"/>
        <end position="210"/>
    </location>
</feature>
<evidence type="ECO:0000256" key="4">
    <source>
        <dbReference type="ARBA" id="ARBA00023027"/>
    </source>
</evidence>
<evidence type="ECO:0000256" key="5">
    <source>
        <dbReference type="ARBA" id="ARBA00048542"/>
    </source>
</evidence>
<keyword evidence="3 6" id="KW-0560">Oxidoreductase</keyword>
<dbReference type="InterPro" id="IPR029039">
    <property type="entry name" value="Flavoprotein-like_sf"/>
</dbReference>
<dbReference type="OrthoDB" id="9805013at2"/>
<dbReference type="AlphaFoldDB" id="A0A3Q9I9A7"/>
<evidence type="ECO:0000256" key="6">
    <source>
        <dbReference type="HAMAP-Rule" id="MF_01216"/>
    </source>
</evidence>
<dbReference type="EMBL" id="CP034346">
    <property type="protein sequence ID" value="AZS15462.1"/>
    <property type="molecule type" value="Genomic_DNA"/>
</dbReference>
<dbReference type="HAMAP" id="MF_01216">
    <property type="entry name" value="Azoreductase_type1"/>
    <property type="match status" value="1"/>
</dbReference>
<dbReference type="GO" id="GO:0009055">
    <property type="term" value="F:electron transfer activity"/>
    <property type="evidence" value="ECO:0007669"/>
    <property type="project" value="UniProtKB-UniRule"/>
</dbReference>
<evidence type="ECO:0000313" key="8">
    <source>
        <dbReference type="EMBL" id="AZS15462.1"/>
    </source>
</evidence>
<gene>
    <name evidence="6" type="primary">azoR</name>
    <name evidence="8" type="ORF">EI981_14030</name>
</gene>
<dbReference type="Proteomes" id="UP000270678">
    <property type="component" value="Chromosome"/>
</dbReference>
<comment type="function">
    <text evidence="6">Quinone reductase that provides resistance to thiol-specific stress caused by electrophilic quinones.</text>
</comment>
<organism evidence="8 9">
    <name type="scientific">Paenibacillus lutimineralis</name>
    <dbReference type="NCBI Taxonomy" id="2707005"/>
    <lineage>
        <taxon>Bacteria</taxon>
        <taxon>Bacillati</taxon>
        <taxon>Bacillota</taxon>
        <taxon>Bacilli</taxon>
        <taxon>Bacillales</taxon>
        <taxon>Paenibacillaceae</taxon>
        <taxon>Paenibacillus</taxon>
    </lineage>
</organism>
<dbReference type="InterPro" id="IPR003680">
    <property type="entry name" value="Flavodoxin_fold"/>
</dbReference>
<protein>
    <recommendedName>
        <fullName evidence="6">FMN dependent NADH:quinone oxidoreductase</fullName>
        <ecNumber evidence="6">1.6.5.-</ecNumber>
    </recommendedName>
    <alternativeName>
        <fullName evidence="6">Azo-dye reductase</fullName>
    </alternativeName>
    <alternativeName>
        <fullName evidence="6">FMN-dependent NADH-azo compound oxidoreductase</fullName>
    </alternativeName>
    <alternativeName>
        <fullName evidence="6">FMN-dependent NADH-azoreductase</fullName>
        <ecNumber evidence="6">1.7.1.17</ecNumber>
    </alternativeName>
</protein>
<dbReference type="InterPro" id="IPR050104">
    <property type="entry name" value="FMN-dep_NADH:Q_OxRdtase_AzoR1"/>
</dbReference>
<reference evidence="9" key="1">
    <citation type="submission" date="2018-12" db="EMBL/GenBank/DDBJ databases">
        <title>Complete genome sequence of Paenibacillus sp. MBLB1234.</title>
        <authorList>
            <person name="Nam Y.-D."/>
            <person name="Kang J."/>
            <person name="Chung W.-H."/>
            <person name="Park Y.S."/>
        </authorList>
    </citation>
    <scope>NUCLEOTIDE SEQUENCE [LARGE SCALE GENOMIC DNA]</scope>
    <source>
        <strain evidence="9">MBLB1234</strain>
    </source>
</reference>
<keyword evidence="2 6" id="KW-0288">FMN</keyword>
<proteinExistence type="inferred from homology"/>
<comment type="function">
    <text evidence="6">Also exhibits azoreductase activity. Catalyzes the reductive cleavage of the azo bond in aromatic azo compounds to the corresponding amines.</text>
</comment>
<feature type="binding site" evidence="6">
    <location>
        <begin position="17"/>
        <end position="19"/>
    </location>
    <ligand>
        <name>FMN</name>
        <dbReference type="ChEBI" id="CHEBI:58210"/>
    </ligand>
</feature>
<evidence type="ECO:0000259" key="7">
    <source>
        <dbReference type="Pfam" id="PF02525"/>
    </source>
</evidence>
<keyword evidence="1 6" id="KW-0285">Flavoprotein</keyword>
<dbReference type="GO" id="GO:0016655">
    <property type="term" value="F:oxidoreductase activity, acting on NAD(P)H, quinone or similar compound as acceptor"/>
    <property type="evidence" value="ECO:0007669"/>
    <property type="project" value="InterPro"/>
</dbReference>
<dbReference type="SUPFAM" id="SSF52218">
    <property type="entry name" value="Flavoproteins"/>
    <property type="match status" value="1"/>
</dbReference>
<comment type="similarity">
    <text evidence="6">Belongs to the azoreductase type 1 family.</text>
</comment>
<dbReference type="PANTHER" id="PTHR43741:SF7">
    <property type="entry name" value="FMN-DEPENDENT NADH:QUINONE OXIDOREDUCTASE"/>
    <property type="match status" value="1"/>
</dbReference>
<comment type="caution">
    <text evidence="6">Lacks conserved residue(s) required for the propagation of feature annotation.</text>
</comment>
<comment type="subunit">
    <text evidence="6">Homodimer.</text>
</comment>
<evidence type="ECO:0000256" key="3">
    <source>
        <dbReference type="ARBA" id="ARBA00023002"/>
    </source>
</evidence>
<evidence type="ECO:0000313" key="9">
    <source>
        <dbReference type="Proteomes" id="UP000270678"/>
    </source>
</evidence>
<keyword evidence="4 6" id="KW-0520">NAD</keyword>
<accession>A0A3Q9I9A7</accession>
<dbReference type="Pfam" id="PF02525">
    <property type="entry name" value="Flavodoxin_2"/>
    <property type="match status" value="1"/>
</dbReference>
<name>A0A3Q9I9A7_9BACL</name>
<evidence type="ECO:0000256" key="1">
    <source>
        <dbReference type="ARBA" id="ARBA00022630"/>
    </source>
</evidence>
<dbReference type="EC" id="1.6.5.-" evidence="6"/>
<dbReference type="Gene3D" id="3.40.50.360">
    <property type="match status" value="1"/>
</dbReference>
<evidence type="ECO:0000256" key="2">
    <source>
        <dbReference type="ARBA" id="ARBA00022643"/>
    </source>
</evidence>
<dbReference type="GO" id="GO:0010181">
    <property type="term" value="F:FMN binding"/>
    <property type="evidence" value="ECO:0007669"/>
    <property type="project" value="UniProtKB-UniRule"/>
</dbReference>
<keyword evidence="9" id="KW-1185">Reference proteome</keyword>
<dbReference type="EC" id="1.7.1.17" evidence="6"/>
<dbReference type="GO" id="GO:0016652">
    <property type="term" value="F:oxidoreductase activity, acting on NAD(P)H as acceptor"/>
    <property type="evidence" value="ECO:0007669"/>
    <property type="project" value="UniProtKB-UniRule"/>
</dbReference>
<dbReference type="RefSeq" id="WP_126999107.1">
    <property type="nucleotide sequence ID" value="NZ_CP034346.1"/>
</dbReference>
<comment type="cofactor">
    <cofactor evidence="6">
        <name>FMN</name>
        <dbReference type="ChEBI" id="CHEBI:58210"/>
    </cofactor>
    <text evidence="6">Binds 1 FMN per subunit.</text>
</comment>
<sequence>METVLYITAHPRDDEQSYSMTVGKEFMQAYRLAHPQDEVVHLDLYRMNIPQLDADILNGWDKLKSGTSFEQLTLAEQTKIGRINELVDQFVAADKYIFVNPIWNYSYPPVMKAYLDTICITGKTFKYHPDGSRSGLLGDKKAVHIQASGSVLSPGSNTINEGFEMGHRHLKVIMDFVGLTDFQSIFVEGIAEYPNQAPQFKEKAIRQAHQIAENF</sequence>
<dbReference type="InterPro" id="IPR023048">
    <property type="entry name" value="NADH:quinone_OxRdtase_FMN_depd"/>
</dbReference>
<dbReference type="PANTHER" id="PTHR43741">
    <property type="entry name" value="FMN-DEPENDENT NADH-AZOREDUCTASE 1"/>
    <property type="match status" value="1"/>
</dbReference>
<comment type="catalytic activity">
    <reaction evidence="5">
        <text>N,N-dimethyl-1,4-phenylenediamine + anthranilate + 2 NAD(+) = 2-(4-dimethylaminophenyl)diazenylbenzoate + 2 NADH + 2 H(+)</text>
        <dbReference type="Rhea" id="RHEA:55872"/>
        <dbReference type="ChEBI" id="CHEBI:15378"/>
        <dbReference type="ChEBI" id="CHEBI:15783"/>
        <dbReference type="ChEBI" id="CHEBI:16567"/>
        <dbReference type="ChEBI" id="CHEBI:57540"/>
        <dbReference type="ChEBI" id="CHEBI:57945"/>
        <dbReference type="ChEBI" id="CHEBI:71579"/>
        <dbReference type="EC" id="1.7.1.17"/>
    </reaction>
    <physiologicalReaction direction="right-to-left" evidence="5">
        <dbReference type="Rhea" id="RHEA:55874"/>
    </physiologicalReaction>
</comment>
<comment type="catalytic activity">
    <reaction evidence="6">
        <text>2 a quinone + NADH + H(+) = 2 a 1,4-benzosemiquinone + NAD(+)</text>
        <dbReference type="Rhea" id="RHEA:65952"/>
        <dbReference type="ChEBI" id="CHEBI:15378"/>
        <dbReference type="ChEBI" id="CHEBI:57540"/>
        <dbReference type="ChEBI" id="CHEBI:57945"/>
        <dbReference type="ChEBI" id="CHEBI:132124"/>
        <dbReference type="ChEBI" id="CHEBI:134225"/>
    </reaction>
</comment>